<evidence type="ECO:0000313" key="3">
    <source>
        <dbReference type="Proteomes" id="UP000265341"/>
    </source>
</evidence>
<dbReference type="GO" id="GO:0005524">
    <property type="term" value="F:ATP binding"/>
    <property type="evidence" value="ECO:0007669"/>
    <property type="project" value="InterPro"/>
</dbReference>
<accession>A0A399ESE7</accession>
<dbReference type="Gene3D" id="3.40.50.300">
    <property type="entry name" value="P-loop containing nucleotide triphosphate hydrolases"/>
    <property type="match status" value="1"/>
</dbReference>
<proteinExistence type="predicted"/>
<dbReference type="SUPFAM" id="SSF52540">
    <property type="entry name" value="P-loop containing nucleoside triphosphate hydrolases"/>
    <property type="match status" value="1"/>
</dbReference>
<comment type="caution">
    <text evidence="2">The sequence shown here is derived from an EMBL/GenBank/DDBJ whole genome shotgun (WGS) entry which is preliminary data.</text>
</comment>
<dbReference type="RefSeq" id="WP_119276565.1">
    <property type="nucleotide sequence ID" value="NZ_QWLA01000018.1"/>
</dbReference>
<dbReference type="Proteomes" id="UP000265341">
    <property type="component" value="Unassembled WGS sequence"/>
</dbReference>
<organism evidence="2 3">
    <name type="scientific">Calidithermus roseus</name>
    <dbReference type="NCBI Taxonomy" id="1644118"/>
    <lineage>
        <taxon>Bacteria</taxon>
        <taxon>Thermotogati</taxon>
        <taxon>Deinococcota</taxon>
        <taxon>Deinococci</taxon>
        <taxon>Thermales</taxon>
        <taxon>Thermaceae</taxon>
        <taxon>Calidithermus</taxon>
    </lineage>
</organism>
<dbReference type="GO" id="GO:0016887">
    <property type="term" value="F:ATP hydrolysis activity"/>
    <property type="evidence" value="ECO:0007669"/>
    <property type="project" value="InterPro"/>
</dbReference>
<dbReference type="OrthoDB" id="9808317at2"/>
<feature type="domain" description="ATPase dynein-related AAA" evidence="1">
    <location>
        <begin position="22"/>
        <end position="113"/>
    </location>
</feature>
<dbReference type="InterPro" id="IPR011704">
    <property type="entry name" value="ATPase_dyneun-rel_AAA"/>
</dbReference>
<keyword evidence="3" id="KW-1185">Reference proteome</keyword>
<evidence type="ECO:0000313" key="2">
    <source>
        <dbReference type="EMBL" id="RIH87534.1"/>
    </source>
</evidence>
<evidence type="ECO:0000259" key="1">
    <source>
        <dbReference type="Pfam" id="PF07728"/>
    </source>
</evidence>
<sequence length="331" mass="37274">MTPNALEHYLRGLIQHRIKLSVMLWGPPGVGKSSIVAQTAKAHGLGFIDLRLSQLAPTDLRGLPVPERGVSRWFPPEFLPREGEGVLFLDELNMAPPTLQGIAQQLILDRKVGSYELPEGWYVWAAGNRKEDRAAVFDMPAPLANRFLHLEVEPDFESFKAYAFRNGIHERILAFLAFRPALLHQLDPKNPAWPSPRSWEMASQLLRAGLDIAPVVGQGAAAEFAAFEQVYAVLPQLTDILEGRSTKPFPAEPSARYALTLGLTLRAENARQALHAFRWMVEVAPPEWVQLFACDLFTRLRQRGQLGELAQLRQAEPRLEEFLSKFRELVF</sequence>
<dbReference type="InterPro" id="IPR027417">
    <property type="entry name" value="P-loop_NTPase"/>
</dbReference>
<dbReference type="Pfam" id="PF07728">
    <property type="entry name" value="AAA_5"/>
    <property type="match status" value="1"/>
</dbReference>
<dbReference type="CDD" id="cd00009">
    <property type="entry name" value="AAA"/>
    <property type="match status" value="1"/>
</dbReference>
<name>A0A399ESE7_9DEIN</name>
<reference evidence="2 3" key="1">
    <citation type="submission" date="2018-08" db="EMBL/GenBank/DDBJ databases">
        <title>Meiothermus roseus NBRC 110900 genome sequencing project.</title>
        <authorList>
            <person name="Da Costa M.S."/>
            <person name="Albuquerque L."/>
            <person name="Raposo P."/>
            <person name="Froufe H.J.C."/>
            <person name="Barroso C.S."/>
            <person name="Egas C."/>
        </authorList>
    </citation>
    <scope>NUCLEOTIDE SEQUENCE [LARGE SCALE GENOMIC DNA]</scope>
    <source>
        <strain evidence="2 3">NBRC 110900</strain>
    </source>
</reference>
<dbReference type="EMBL" id="QWLA01000018">
    <property type="protein sequence ID" value="RIH87534.1"/>
    <property type="molecule type" value="Genomic_DNA"/>
</dbReference>
<dbReference type="AlphaFoldDB" id="A0A399ESE7"/>
<protein>
    <submittedName>
        <fullName evidence="2">AAA domain (Dynein-related subfamily)</fullName>
    </submittedName>
</protein>
<gene>
    <name evidence="2" type="ORF">Mrose_01243</name>
</gene>